<sequence length="177" mass="20191">MKLGFSAWYRKDAVKIATKLLYVLKKDCYIHRGEELVKWDLFGPFLISLLLPLIVYFPTPLRDANSQNLAFALFFAFLWLMPFVSALNACLVGTYMDYLPLMSIILYELFPICVSAIIVKILSFIPKVVMVAPAVIYSLSLSKKSLEGHMVKDKWVMIYTPIVFMYITVGVLAIFNA</sequence>
<proteinExistence type="predicted"/>
<evidence type="ECO:0000256" key="1">
    <source>
        <dbReference type="SAM" id="Phobius"/>
    </source>
</evidence>
<feature type="transmembrane region" description="Helical" evidence="1">
    <location>
        <begin position="98"/>
        <end position="118"/>
    </location>
</feature>
<comment type="caution">
    <text evidence="2">The sequence shown here is derived from an EMBL/GenBank/DDBJ whole genome shotgun (WGS) entry which is preliminary data.</text>
</comment>
<name>A0AAD9LHT1_BABDI</name>
<dbReference type="Proteomes" id="UP001195914">
    <property type="component" value="Unassembled WGS sequence"/>
</dbReference>
<keyword evidence="1" id="KW-0472">Membrane</keyword>
<feature type="transmembrane region" description="Helical" evidence="1">
    <location>
        <begin position="154"/>
        <end position="175"/>
    </location>
</feature>
<accession>A0AAD9LHT1</accession>
<protein>
    <recommendedName>
        <fullName evidence="4">Protein YIPF</fullName>
    </recommendedName>
</protein>
<keyword evidence="3" id="KW-1185">Reference proteome</keyword>
<dbReference type="EMBL" id="JAHBMH010000034">
    <property type="protein sequence ID" value="KAK1936875.1"/>
    <property type="molecule type" value="Genomic_DNA"/>
</dbReference>
<organism evidence="2 3">
    <name type="scientific">Babesia divergens</name>
    <dbReference type="NCBI Taxonomy" id="32595"/>
    <lineage>
        <taxon>Eukaryota</taxon>
        <taxon>Sar</taxon>
        <taxon>Alveolata</taxon>
        <taxon>Apicomplexa</taxon>
        <taxon>Aconoidasida</taxon>
        <taxon>Piroplasmida</taxon>
        <taxon>Babesiidae</taxon>
        <taxon>Babesia</taxon>
    </lineage>
</organism>
<gene>
    <name evidence="2" type="ORF">X943_002529</name>
</gene>
<feature type="transmembrane region" description="Helical" evidence="1">
    <location>
        <begin position="39"/>
        <end position="57"/>
    </location>
</feature>
<evidence type="ECO:0008006" key="4">
    <source>
        <dbReference type="Google" id="ProtNLM"/>
    </source>
</evidence>
<reference evidence="2" key="2">
    <citation type="submission" date="2021-05" db="EMBL/GenBank/DDBJ databases">
        <authorList>
            <person name="Pain A."/>
        </authorList>
    </citation>
    <scope>NUCLEOTIDE SEQUENCE</scope>
    <source>
        <strain evidence="2">1802A</strain>
    </source>
</reference>
<dbReference type="AlphaFoldDB" id="A0AAD9LHT1"/>
<evidence type="ECO:0000313" key="2">
    <source>
        <dbReference type="EMBL" id="KAK1936875.1"/>
    </source>
</evidence>
<reference evidence="2" key="1">
    <citation type="journal article" date="2014" name="Nucleic Acids Res.">
        <title>The evolutionary dynamics of variant antigen genes in Babesia reveal a history of genomic innovation underlying host-parasite interaction.</title>
        <authorList>
            <person name="Jackson A.P."/>
            <person name="Otto T.D."/>
            <person name="Darby A."/>
            <person name="Ramaprasad A."/>
            <person name="Xia D."/>
            <person name="Echaide I.E."/>
            <person name="Farber M."/>
            <person name="Gahlot S."/>
            <person name="Gamble J."/>
            <person name="Gupta D."/>
            <person name="Gupta Y."/>
            <person name="Jackson L."/>
            <person name="Malandrin L."/>
            <person name="Malas T.B."/>
            <person name="Moussa E."/>
            <person name="Nair M."/>
            <person name="Reid A.J."/>
            <person name="Sanders M."/>
            <person name="Sharma J."/>
            <person name="Tracey A."/>
            <person name="Quail M.A."/>
            <person name="Weir W."/>
            <person name="Wastling J.M."/>
            <person name="Hall N."/>
            <person name="Willadsen P."/>
            <person name="Lingelbach K."/>
            <person name="Shiels B."/>
            <person name="Tait A."/>
            <person name="Berriman M."/>
            <person name="Allred D.R."/>
            <person name="Pain A."/>
        </authorList>
    </citation>
    <scope>NUCLEOTIDE SEQUENCE</scope>
    <source>
        <strain evidence="2">1802A</strain>
    </source>
</reference>
<keyword evidence="1" id="KW-1133">Transmembrane helix</keyword>
<feature type="transmembrane region" description="Helical" evidence="1">
    <location>
        <begin position="69"/>
        <end position="91"/>
    </location>
</feature>
<evidence type="ECO:0000313" key="3">
    <source>
        <dbReference type="Proteomes" id="UP001195914"/>
    </source>
</evidence>
<keyword evidence="1" id="KW-0812">Transmembrane</keyword>